<dbReference type="Gene3D" id="3.40.50.1820">
    <property type="entry name" value="alpha/beta hydrolase"/>
    <property type="match status" value="1"/>
</dbReference>
<keyword evidence="3" id="KW-1185">Reference proteome</keyword>
<dbReference type="Proteomes" id="UP001187682">
    <property type="component" value="Unassembled WGS sequence"/>
</dbReference>
<dbReference type="InterPro" id="IPR029058">
    <property type="entry name" value="AB_hydrolase_fold"/>
</dbReference>
<accession>A0AAE8N911</accession>
<sequence length="256" mass="27971">MAPKPTLVFVPGSWHCSEAWNKVITELEAKRYYCVSVTLPSTLSDPSATFLSDVEAVRQSITEETSQGWDVVVVAHSYGGHVASSAVKALTKPAPSSSTEDSSGHVIGIALVASVFTDTGVGFLEVLGGKPPPSWRADVESGFAVITDDPKESFYHDLPEEEASYWVGKLTKQALKPLAEGAEYAYSGWRDVPVWYLATKEDKVLPIDTQRLLVQSTKDAGADVTLREVEGSHYPMLSRPKETAEFLLDAVEYFRK</sequence>
<name>A0AAE8N911_9PEZI</name>
<reference evidence="2" key="1">
    <citation type="submission" date="2018-03" db="EMBL/GenBank/DDBJ databases">
        <authorList>
            <person name="Guldener U."/>
        </authorList>
    </citation>
    <scope>NUCLEOTIDE SEQUENCE</scope>
</reference>
<dbReference type="Pfam" id="PF12697">
    <property type="entry name" value="Abhydrolase_6"/>
    <property type="match status" value="1"/>
</dbReference>
<dbReference type="SUPFAM" id="SSF53474">
    <property type="entry name" value="alpha/beta-Hydrolases"/>
    <property type="match status" value="1"/>
</dbReference>
<dbReference type="PANTHER" id="PTHR37017">
    <property type="entry name" value="AB HYDROLASE-1 DOMAIN-CONTAINING PROTEIN-RELATED"/>
    <property type="match status" value="1"/>
</dbReference>
<evidence type="ECO:0000313" key="3">
    <source>
        <dbReference type="Proteomes" id="UP001187682"/>
    </source>
</evidence>
<protein>
    <recommendedName>
        <fullName evidence="1">AB hydrolase-1 domain-containing protein</fullName>
    </recommendedName>
</protein>
<organism evidence="2 3">
    <name type="scientific">Cephalotrichum gorgonifer</name>
    <dbReference type="NCBI Taxonomy" id="2041049"/>
    <lineage>
        <taxon>Eukaryota</taxon>
        <taxon>Fungi</taxon>
        <taxon>Dikarya</taxon>
        <taxon>Ascomycota</taxon>
        <taxon>Pezizomycotina</taxon>
        <taxon>Sordariomycetes</taxon>
        <taxon>Hypocreomycetidae</taxon>
        <taxon>Microascales</taxon>
        <taxon>Microascaceae</taxon>
        <taxon>Cephalotrichum</taxon>
    </lineage>
</organism>
<gene>
    <name evidence="2" type="ORF">DNG_10468</name>
</gene>
<dbReference type="AlphaFoldDB" id="A0AAE8N911"/>
<comment type="caution">
    <text evidence="2">The sequence shown here is derived from an EMBL/GenBank/DDBJ whole genome shotgun (WGS) entry which is preliminary data.</text>
</comment>
<dbReference type="InterPro" id="IPR000073">
    <property type="entry name" value="AB_hydrolase_1"/>
</dbReference>
<evidence type="ECO:0000313" key="2">
    <source>
        <dbReference type="EMBL" id="SPO07773.1"/>
    </source>
</evidence>
<dbReference type="EMBL" id="ONZQ02000026">
    <property type="protein sequence ID" value="SPO07773.1"/>
    <property type="molecule type" value="Genomic_DNA"/>
</dbReference>
<evidence type="ECO:0000259" key="1">
    <source>
        <dbReference type="Pfam" id="PF12697"/>
    </source>
</evidence>
<feature type="domain" description="AB hydrolase-1" evidence="1">
    <location>
        <begin position="7"/>
        <end position="245"/>
    </location>
</feature>
<dbReference type="PANTHER" id="PTHR37017:SF3">
    <property type="entry name" value="AB HYDROLASE-1 DOMAIN-CONTAINING PROTEIN"/>
    <property type="match status" value="1"/>
</dbReference>
<dbReference type="InterPro" id="IPR052897">
    <property type="entry name" value="Sec-Metab_Biosynth_Hydrolase"/>
</dbReference>
<proteinExistence type="predicted"/>